<accession>A0ABP3GS30</accession>
<dbReference type="EMBL" id="BAAACW010000003">
    <property type="protein sequence ID" value="GAA0350894.1"/>
    <property type="molecule type" value="Genomic_DNA"/>
</dbReference>
<dbReference type="Proteomes" id="UP001501166">
    <property type="component" value="Unassembled WGS sequence"/>
</dbReference>
<comment type="caution">
    <text evidence="1">The sequence shown here is derived from an EMBL/GenBank/DDBJ whole genome shotgun (WGS) entry which is preliminary data.</text>
</comment>
<proteinExistence type="predicted"/>
<gene>
    <name evidence="1" type="ORF">GCM10008932_00140</name>
</gene>
<keyword evidence="2" id="KW-1185">Reference proteome</keyword>
<organism evidence="1 2">
    <name type="scientific">Alkalibacterium iburiense</name>
    <dbReference type="NCBI Taxonomy" id="290589"/>
    <lineage>
        <taxon>Bacteria</taxon>
        <taxon>Bacillati</taxon>
        <taxon>Bacillota</taxon>
        <taxon>Bacilli</taxon>
        <taxon>Lactobacillales</taxon>
        <taxon>Carnobacteriaceae</taxon>
        <taxon>Alkalibacterium</taxon>
    </lineage>
</organism>
<evidence type="ECO:0000313" key="1">
    <source>
        <dbReference type="EMBL" id="GAA0350894.1"/>
    </source>
</evidence>
<dbReference type="RefSeq" id="WP_343752726.1">
    <property type="nucleotide sequence ID" value="NZ_BAAACW010000003.1"/>
</dbReference>
<protein>
    <submittedName>
        <fullName evidence="1">Uncharacterized protein</fullName>
    </submittedName>
</protein>
<name>A0ABP3GS30_9LACT</name>
<reference evidence="2" key="1">
    <citation type="journal article" date="2019" name="Int. J. Syst. Evol. Microbiol.">
        <title>The Global Catalogue of Microorganisms (GCM) 10K type strain sequencing project: providing services to taxonomists for standard genome sequencing and annotation.</title>
        <authorList>
            <consortium name="The Broad Institute Genomics Platform"/>
            <consortium name="The Broad Institute Genome Sequencing Center for Infectious Disease"/>
            <person name="Wu L."/>
            <person name="Ma J."/>
        </authorList>
    </citation>
    <scope>NUCLEOTIDE SEQUENCE [LARGE SCALE GENOMIC DNA]</scope>
    <source>
        <strain evidence="2">JCM 12662</strain>
    </source>
</reference>
<evidence type="ECO:0000313" key="2">
    <source>
        <dbReference type="Proteomes" id="UP001501166"/>
    </source>
</evidence>
<sequence>MKKTLIEAKGYRVQRMILKDLIKTVLTLGIKRPKLEPEQAKTYIYRFVDRRVIIKEEGEPEQTKTIKTLHYEAEEDIQKILSKGKFVDERHVYYVDKETIRDM</sequence>